<reference evidence="1" key="1">
    <citation type="submission" date="2020-04" db="EMBL/GenBank/DDBJ databases">
        <authorList>
            <person name="Zhang T."/>
        </authorList>
    </citation>
    <scope>NUCLEOTIDE SEQUENCE</scope>
    <source>
        <strain evidence="1">HKST-UBA13</strain>
    </source>
</reference>
<gene>
    <name evidence="1" type="ORF">KC678_04535</name>
</gene>
<evidence type="ECO:0000313" key="2">
    <source>
        <dbReference type="Proteomes" id="UP000775877"/>
    </source>
</evidence>
<protein>
    <submittedName>
        <fullName evidence="1">Uncharacterized protein</fullName>
    </submittedName>
</protein>
<proteinExistence type="predicted"/>
<name>A0A955RGT7_9BACT</name>
<reference evidence="1" key="2">
    <citation type="journal article" date="2021" name="Microbiome">
        <title>Successional dynamics and alternative stable states in a saline activated sludge microbial community over 9 years.</title>
        <authorList>
            <person name="Wang Y."/>
            <person name="Ye J."/>
            <person name="Ju F."/>
            <person name="Liu L."/>
            <person name="Boyd J.A."/>
            <person name="Deng Y."/>
            <person name="Parks D.H."/>
            <person name="Jiang X."/>
            <person name="Yin X."/>
            <person name="Woodcroft B.J."/>
            <person name="Tyson G.W."/>
            <person name="Hugenholtz P."/>
            <person name="Polz M.F."/>
            <person name="Zhang T."/>
        </authorList>
    </citation>
    <scope>NUCLEOTIDE SEQUENCE</scope>
    <source>
        <strain evidence="1">HKST-UBA13</strain>
    </source>
</reference>
<dbReference type="EMBL" id="JAGQLJ010000118">
    <property type="protein sequence ID" value="MCA9381507.1"/>
    <property type="molecule type" value="Genomic_DNA"/>
</dbReference>
<sequence length="135" mass="15845">MEDEHSYPTAEILTHDEIQNLMDVFENNSEATFQDLLDKMTDEGIKSAPVTRAFRAFRRYAQYHDGTNAPAREFMEALNEDALIRNSPNNVTRRNMRHFGYTTALEIEPLFQKLQLDSAAFNKFMEYWRSQKKNS</sequence>
<accession>A0A955RGT7</accession>
<organism evidence="1 2">
    <name type="scientific">Candidatus Dojkabacteria bacterium</name>
    <dbReference type="NCBI Taxonomy" id="2099670"/>
    <lineage>
        <taxon>Bacteria</taxon>
        <taxon>Candidatus Dojkabacteria</taxon>
    </lineage>
</organism>
<dbReference type="AlphaFoldDB" id="A0A955RGT7"/>
<evidence type="ECO:0000313" key="1">
    <source>
        <dbReference type="EMBL" id="MCA9381507.1"/>
    </source>
</evidence>
<comment type="caution">
    <text evidence="1">The sequence shown here is derived from an EMBL/GenBank/DDBJ whole genome shotgun (WGS) entry which is preliminary data.</text>
</comment>
<dbReference type="Proteomes" id="UP000775877">
    <property type="component" value="Unassembled WGS sequence"/>
</dbReference>